<dbReference type="Pfam" id="PF19807">
    <property type="entry name" value="DUF6290"/>
    <property type="match status" value="1"/>
</dbReference>
<dbReference type="Gene3D" id="1.20.5.780">
    <property type="entry name" value="Single helix bin"/>
    <property type="match status" value="1"/>
</dbReference>
<reference evidence="1 2" key="1">
    <citation type="submission" date="2023-03" db="EMBL/GenBank/DDBJ databases">
        <title>Complete genome of Arcanobacterium canis strain DSM 25104 isolated in 2010 from a canine otitis externa in Germany.</title>
        <authorList>
            <person name="Borowiak M."/>
            <person name="Kreitlow A."/>
            <person name="Malorny B."/>
            <person name="Laemmler C."/>
            <person name="Prenger-Berninghoff E."/>
            <person name="Ploetz M."/>
            <person name="Abdulmawjood A."/>
        </authorList>
    </citation>
    <scope>NUCLEOTIDE SEQUENCE [LARGE SCALE GENOMIC DNA]</scope>
    <source>
        <strain evidence="1 2">DSM 25104</strain>
    </source>
</reference>
<keyword evidence="2" id="KW-1185">Reference proteome</keyword>
<accession>A0ABY8FY05</accession>
<evidence type="ECO:0000313" key="2">
    <source>
        <dbReference type="Proteomes" id="UP001215216"/>
    </source>
</evidence>
<gene>
    <name evidence="1" type="ORF">P7079_00055</name>
</gene>
<dbReference type="RefSeq" id="WP_278012803.1">
    <property type="nucleotide sequence ID" value="NZ_CP121208.1"/>
</dbReference>
<name>A0ABY8FY05_9ACTO</name>
<dbReference type="SUPFAM" id="SSF47598">
    <property type="entry name" value="Ribbon-helix-helix"/>
    <property type="match status" value="1"/>
</dbReference>
<protein>
    <submittedName>
        <fullName evidence="1">DUF6290 family protein</fullName>
    </submittedName>
</protein>
<proteinExistence type="predicted"/>
<sequence>MATMTLRVNDQDADLVRRYADFEGKTISDFIRDAIFEKIEDAHDLASLRKAIAEDDGTRYTLDEVEEMLGL</sequence>
<evidence type="ECO:0000313" key="1">
    <source>
        <dbReference type="EMBL" id="WFM83408.1"/>
    </source>
</evidence>
<dbReference type="EMBL" id="CP121208">
    <property type="protein sequence ID" value="WFM83408.1"/>
    <property type="molecule type" value="Genomic_DNA"/>
</dbReference>
<dbReference type="Proteomes" id="UP001215216">
    <property type="component" value="Chromosome"/>
</dbReference>
<dbReference type="InterPro" id="IPR010985">
    <property type="entry name" value="Ribbon_hlx_hlx"/>
</dbReference>
<organism evidence="1 2">
    <name type="scientific">Arcanobacterium canis</name>
    <dbReference type="NCBI Taxonomy" id="999183"/>
    <lineage>
        <taxon>Bacteria</taxon>
        <taxon>Bacillati</taxon>
        <taxon>Actinomycetota</taxon>
        <taxon>Actinomycetes</taxon>
        <taxon>Actinomycetales</taxon>
        <taxon>Actinomycetaceae</taxon>
        <taxon>Arcanobacterium</taxon>
    </lineage>
</organism>
<dbReference type="InterPro" id="IPR046257">
    <property type="entry name" value="DUF6290"/>
</dbReference>
<dbReference type="NCBIfam" id="NF046040">
    <property type="entry name" value="RelB_antitoxin"/>
    <property type="match status" value="1"/>
</dbReference>